<dbReference type="Pfam" id="PF07752">
    <property type="entry name" value="S-layer"/>
    <property type="match status" value="1"/>
</dbReference>
<organism evidence="3 4">
    <name type="scientific">Candidatus Argoarchaeum ethanivorans</name>
    <dbReference type="NCBI Taxonomy" id="2608793"/>
    <lineage>
        <taxon>Archaea</taxon>
        <taxon>Methanobacteriati</taxon>
        <taxon>Methanobacteriota</taxon>
        <taxon>Stenosarchaea group</taxon>
        <taxon>Methanomicrobia</taxon>
        <taxon>Methanosarcinales</taxon>
        <taxon>Methanosarcinales incertae sedis</taxon>
        <taxon>GOM Arc I cluster</taxon>
        <taxon>Candidatus Argoarchaeum</taxon>
    </lineage>
</organism>
<keyword evidence="1" id="KW-1133">Transmembrane helix</keyword>
<reference evidence="4" key="1">
    <citation type="submission" date="2019-01" db="EMBL/GenBank/DDBJ databases">
        <title>Anaerobic oxidation of ethane by archaea from a marine hydrocarbon seep.</title>
        <authorList>
            <person name="Musat F."/>
        </authorList>
    </citation>
    <scope>NUCLEOTIDE SEQUENCE [LARGE SCALE GENOMIC DNA]</scope>
</reference>
<gene>
    <name evidence="3" type="ORF">AEth_01113</name>
</gene>
<dbReference type="PROSITE" id="PS50853">
    <property type="entry name" value="FN3"/>
    <property type="match status" value="1"/>
</dbReference>
<keyword evidence="1" id="KW-0812">Transmembrane</keyword>
<dbReference type="Gene3D" id="2.60.40.10">
    <property type="entry name" value="Immunoglobulins"/>
    <property type="match status" value="1"/>
</dbReference>
<evidence type="ECO:0000259" key="2">
    <source>
        <dbReference type="PROSITE" id="PS50853"/>
    </source>
</evidence>
<proteinExistence type="predicted"/>
<dbReference type="InterPro" id="IPR003961">
    <property type="entry name" value="FN3_dom"/>
</dbReference>
<dbReference type="AlphaFoldDB" id="A0A8B3S160"/>
<feature type="transmembrane region" description="Helical" evidence="1">
    <location>
        <begin position="275"/>
        <end position="294"/>
    </location>
</feature>
<protein>
    <recommendedName>
        <fullName evidence="2">Fibronectin type-III domain-containing protein</fullName>
    </recommendedName>
</protein>
<dbReference type="SUPFAM" id="SSF49265">
    <property type="entry name" value="Fibronectin type III"/>
    <property type="match status" value="1"/>
</dbReference>
<dbReference type="Proteomes" id="UP000291831">
    <property type="component" value="Unassembled WGS sequence"/>
</dbReference>
<feature type="domain" description="Fibronectin type-III" evidence="2">
    <location>
        <begin position="153"/>
        <end position="251"/>
    </location>
</feature>
<dbReference type="PROSITE" id="PS51257">
    <property type="entry name" value="PROKAR_LIPOPROTEIN"/>
    <property type="match status" value="1"/>
</dbReference>
<dbReference type="EMBL" id="RPGO01000026">
    <property type="protein sequence ID" value="RZB29478.1"/>
    <property type="molecule type" value="Genomic_DNA"/>
</dbReference>
<dbReference type="Gene3D" id="2.60.98.40">
    <property type="match status" value="1"/>
</dbReference>
<dbReference type="InterPro" id="IPR036116">
    <property type="entry name" value="FN3_sf"/>
</dbReference>
<dbReference type="InterPro" id="IPR013783">
    <property type="entry name" value="Ig-like_fold"/>
</dbReference>
<evidence type="ECO:0000313" key="4">
    <source>
        <dbReference type="Proteomes" id="UP000291831"/>
    </source>
</evidence>
<evidence type="ECO:0000256" key="1">
    <source>
        <dbReference type="SAM" id="Phobius"/>
    </source>
</evidence>
<comment type="caution">
    <text evidence="3">The sequence shown here is derived from an EMBL/GenBank/DDBJ whole genome shotgun (WGS) entry which is preliminary data.</text>
</comment>
<sequence>MKSVCKLILVLMIILACVATVTAEVGDLLISGDSKSLTVKSPWDLKEGYVFIVEDVSKEEDQVLVVLLKNNIKVSSDIMEEGDLFVYEKEIDDREYTIVSMRLADIRNSIRFTSVYQYSDGSNDVASTSTPIPTPTATEQVSAVTTPAQQQKPIVKTYSATSITSNSAVLQGAVNPNGLSTRVTFLPGNSNTRSYFTSTPAQNIGSGTAYRSVSYRLTGLRPSTTYSYYVSATNSAGTQNGAVVTFTTPRSVTTPHSTPHYHTTPAKQASNGNSFWNFLLIISILIGAIIIYKIDFSKA</sequence>
<keyword evidence="1" id="KW-0472">Membrane</keyword>
<accession>A0A8B3S160</accession>
<evidence type="ECO:0000313" key="3">
    <source>
        <dbReference type="EMBL" id="RZB29478.1"/>
    </source>
</evidence>
<name>A0A8B3S160_9EURY</name>
<dbReference type="InterPro" id="IPR006457">
    <property type="entry name" value="S_layer-rel_Mac"/>
</dbReference>